<reference evidence="1 2" key="1">
    <citation type="submission" date="2017-11" db="EMBL/GenBank/DDBJ databases">
        <title>Draft genome sequence of magnetotactic bacterium Magnetospirillum kuznetsovii LBB-42.</title>
        <authorList>
            <person name="Grouzdev D.S."/>
            <person name="Rysina M.S."/>
            <person name="Baslerov R.V."/>
            <person name="Koziaeva V."/>
        </authorList>
    </citation>
    <scope>NUCLEOTIDE SEQUENCE [LARGE SCALE GENOMIC DNA]</scope>
    <source>
        <strain evidence="1 2">LBB-42</strain>
    </source>
</reference>
<dbReference type="OrthoDB" id="7573036at2"/>
<evidence type="ECO:0000313" key="2">
    <source>
        <dbReference type="Proteomes" id="UP000251075"/>
    </source>
</evidence>
<dbReference type="EMBL" id="PGTO01000013">
    <property type="protein sequence ID" value="RAU21131.1"/>
    <property type="molecule type" value="Genomic_DNA"/>
</dbReference>
<gene>
    <name evidence="1" type="ORF">CU669_15140</name>
</gene>
<dbReference type="AlphaFoldDB" id="A0A364NVM0"/>
<comment type="caution">
    <text evidence="1">The sequence shown here is derived from an EMBL/GenBank/DDBJ whole genome shotgun (WGS) entry which is preliminary data.</text>
</comment>
<evidence type="ECO:0000313" key="1">
    <source>
        <dbReference type="EMBL" id="RAU21131.1"/>
    </source>
</evidence>
<proteinExistence type="predicted"/>
<organism evidence="1 2">
    <name type="scientific">Paramagnetospirillum kuznetsovii</name>
    <dbReference type="NCBI Taxonomy" id="2053833"/>
    <lineage>
        <taxon>Bacteria</taxon>
        <taxon>Pseudomonadati</taxon>
        <taxon>Pseudomonadota</taxon>
        <taxon>Alphaproteobacteria</taxon>
        <taxon>Rhodospirillales</taxon>
        <taxon>Magnetospirillaceae</taxon>
        <taxon>Paramagnetospirillum</taxon>
    </lineage>
</organism>
<dbReference type="Proteomes" id="UP000251075">
    <property type="component" value="Unassembled WGS sequence"/>
</dbReference>
<name>A0A364NVM0_9PROT</name>
<protein>
    <submittedName>
        <fullName evidence="1">Uncharacterized protein</fullName>
    </submittedName>
</protein>
<keyword evidence="2" id="KW-1185">Reference proteome</keyword>
<sequence>MVTNDHEGLASRYAHAREVRADVIAEEIIDIADTAEDANIARLQIDARKWYAGKVRPKVYGDKIQQDVTMDVSDKLAERLDAAKARLNDA</sequence>
<dbReference type="InterPro" id="IPR048683">
    <property type="entry name" value="Sf6_terminase"/>
</dbReference>
<dbReference type="Gene3D" id="1.10.10.60">
    <property type="entry name" value="Homeodomain-like"/>
    <property type="match status" value="1"/>
</dbReference>
<accession>A0A364NVM0</accession>
<dbReference type="Pfam" id="PF20901">
    <property type="entry name" value="Sf6_terminase"/>
    <property type="match status" value="1"/>
</dbReference>